<keyword evidence="1 5" id="KW-0597">Phosphoprotein</keyword>
<dbReference type="CDD" id="cd19930">
    <property type="entry name" value="REC_DesR-like"/>
    <property type="match status" value="1"/>
</dbReference>
<keyword evidence="3" id="KW-0238">DNA-binding</keyword>
<accession>A0A6P1E1U5</accession>
<dbReference type="Pfam" id="PF00196">
    <property type="entry name" value="GerE"/>
    <property type="match status" value="1"/>
</dbReference>
<dbReference type="InterPro" id="IPR016032">
    <property type="entry name" value="Sig_transdc_resp-reg_C-effctor"/>
</dbReference>
<proteinExistence type="predicted"/>
<dbReference type="Pfam" id="PF00072">
    <property type="entry name" value="Response_reg"/>
    <property type="match status" value="1"/>
</dbReference>
<evidence type="ECO:0000256" key="1">
    <source>
        <dbReference type="ARBA" id="ARBA00022553"/>
    </source>
</evidence>
<dbReference type="PANTHER" id="PTHR43214:SF42">
    <property type="entry name" value="TRANSCRIPTIONAL REGULATORY PROTEIN DESR"/>
    <property type="match status" value="1"/>
</dbReference>
<dbReference type="Proteomes" id="UP000465035">
    <property type="component" value="Chromosome"/>
</dbReference>
<evidence type="ECO:0000259" key="7">
    <source>
        <dbReference type="PROSITE" id="PS50110"/>
    </source>
</evidence>
<keyword evidence="4" id="KW-0804">Transcription</keyword>
<dbReference type="PROSITE" id="PS00622">
    <property type="entry name" value="HTH_LUXR_1"/>
    <property type="match status" value="1"/>
</dbReference>
<protein>
    <submittedName>
        <fullName evidence="8">Response regulator</fullName>
    </submittedName>
</protein>
<dbReference type="PANTHER" id="PTHR43214">
    <property type="entry name" value="TWO-COMPONENT RESPONSE REGULATOR"/>
    <property type="match status" value="1"/>
</dbReference>
<dbReference type="InterPro" id="IPR039420">
    <property type="entry name" value="WalR-like"/>
</dbReference>
<evidence type="ECO:0000313" key="8">
    <source>
        <dbReference type="EMBL" id="QHB51107.1"/>
    </source>
</evidence>
<dbReference type="EMBL" id="CP047121">
    <property type="protein sequence ID" value="QHB51107.1"/>
    <property type="molecule type" value="Genomic_DNA"/>
</dbReference>
<feature type="modified residue" description="4-aspartylphosphate" evidence="5">
    <location>
        <position position="62"/>
    </location>
</feature>
<sequence>MVKGGRDKMITLYLAEDQSMLSSALAQLLNLEDDLKVLGTSGDGQTAWLDINRLKPDIAILDIEMPKATGLDVADDILAAHLATKVIILTTFAQKAYFARAVKAKVSGYLLKDSPSDDLVTAIRNVMAGQTIYDPELVRNMVNAADNPLSDQEMVVLKSAADGDTTKEIAEKLFLSNGTVRNYLSAIFSKLGVHNRLEAVNMAKNNKWF</sequence>
<feature type="domain" description="HTH luxR-type" evidence="6">
    <location>
        <begin position="142"/>
        <end position="207"/>
    </location>
</feature>
<dbReference type="PROSITE" id="PS50110">
    <property type="entry name" value="RESPONSE_REGULATORY"/>
    <property type="match status" value="1"/>
</dbReference>
<dbReference type="AlphaFoldDB" id="A0A6P1E1U5"/>
<dbReference type="InterPro" id="IPR011006">
    <property type="entry name" value="CheY-like_superfamily"/>
</dbReference>
<evidence type="ECO:0000256" key="3">
    <source>
        <dbReference type="ARBA" id="ARBA00023125"/>
    </source>
</evidence>
<evidence type="ECO:0000256" key="4">
    <source>
        <dbReference type="ARBA" id="ARBA00023163"/>
    </source>
</evidence>
<gene>
    <name evidence="8" type="ORF">GQR93_02145</name>
</gene>
<dbReference type="SUPFAM" id="SSF52172">
    <property type="entry name" value="CheY-like"/>
    <property type="match status" value="1"/>
</dbReference>
<dbReference type="GO" id="GO:0006355">
    <property type="term" value="P:regulation of DNA-templated transcription"/>
    <property type="evidence" value="ECO:0007669"/>
    <property type="project" value="InterPro"/>
</dbReference>
<dbReference type="CDD" id="cd06170">
    <property type="entry name" value="LuxR_C_like"/>
    <property type="match status" value="1"/>
</dbReference>
<dbReference type="GO" id="GO:0000160">
    <property type="term" value="P:phosphorelay signal transduction system"/>
    <property type="evidence" value="ECO:0007669"/>
    <property type="project" value="InterPro"/>
</dbReference>
<evidence type="ECO:0000256" key="2">
    <source>
        <dbReference type="ARBA" id="ARBA00023015"/>
    </source>
</evidence>
<reference evidence="8 9" key="1">
    <citation type="submission" date="2019-12" db="EMBL/GenBank/DDBJ databases">
        <title>Lactobacillus hilgardii FLUB.</title>
        <authorList>
            <person name="Gustaw K."/>
        </authorList>
    </citation>
    <scope>NUCLEOTIDE SEQUENCE [LARGE SCALE GENOMIC DNA]</scope>
    <source>
        <strain evidence="8 9">FLUB</strain>
    </source>
</reference>
<evidence type="ECO:0000256" key="5">
    <source>
        <dbReference type="PROSITE-ProRule" id="PRU00169"/>
    </source>
</evidence>
<dbReference type="SMART" id="SM00448">
    <property type="entry name" value="REC"/>
    <property type="match status" value="1"/>
</dbReference>
<dbReference type="SUPFAM" id="SSF46894">
    <property type="entry name" value="C-terminal effector domain of the bipartite response regulators"/>
    <property type="match status" value="1"/>
</dbReference>
<organism evidence="8 9">
    <name type="scientific">Lentilactobacillus hilgardii</name>
    <name type="common">Lactobacillus hilgardii</name>
    <dbReference type="NCBI Taxonomy" id="1588"/>
    <lineage>
        <taxon>Bacteria</taxon>
        <taxon>Bacillati</taxon>
        <taxon>Bacillota</taxon>
        <taxon>Bacilli</taxon>
        <taxon>Lactobacillales</taxon>
        <taxon>Lactobacillaceae</taxon>
        <taxon>Lentilactobacillus</taxon>
    </lineage>
</organism>
<feature type="domain" description="Response regulatory" evidence="7">
    <location>
        <begin position="11"/>
        <end position="127"/>
    </location>
</feature>
<dbReference type="Gene3D" id="3.40.50.2300">
    <property type="match status" value="1"/>
</dbReference>
<dbReference type="SMART" id="SM00421">
    <property type="entry name" value="HTH_LUXR"/>
    <property type="match status" value="1"/>
</dbReference>
<dbReference type="InterPro" id="IPR000792">
    <property type="entry name" value="Tscrpt_reg_LuxR_C"/>
</dbReference>
<name>A0A6P1E1U5_LENHI</name>
<dbReference type="PRINTS" id="PR00038">
    <property type="entry name" value="HTHLUXR"/>
</dbReference>
<dbReference type="PROSITE" id="PS50043">
    <property type="entry name" value="HTH_LUXR_2"/>
    <property type="match status" value="1"/>
</dbReference>
<dbReference type="InterPro" id="IPR001789">
    <property type="entry name" value="Sig_transdc_resp-reg_receiver"/>
</dbReference>
<evidence type="ECO:0000259" key="6">
    <source>
        <dbReference type="PROSITE" id="PS50043"/>
    </source>
</evidence>
<dbReference type="GO" id="GO:0003677">
    <property type="term" value="F:DNA binding"/>
    <property type="evidence" value="ECO:0007669"/>
    <property type="project" value="UniProtKB-KW"/>
</dbReference>
<keyword evidence="2" id="KW-0805">Transcription regulation</keyword>
<evidence type="ECO:0000313" key="9">
    <source>
        <dbReference type="Proteomes" id="UP000465035"/>
    </source>
</evidence>